<feature type="transmembrane region" description="Helical" evidence="1">
    <location>
        <begin position="21"/>
        <end position="40"/>
    </location>
</feature>
<evidence type="ECO:0000256" key="1">
    <source>
        <dbReference type="SAM" id="Phobius"/>
    </source>
</evidence>
<keyword evidence="1" id="KW-0472">Membrane</keyword>
<comment type="caution">
    <text evidence="3">The sequence shown here is derived from an EMBL/GenBank/DDBJ whole genome shotgun (WGS) entry which is preliminary data.</text>
</comment>
<protein>
    <recommendedName>
        <fullName evidence="2">HTH LytTR-type domain-containing protein</fullName>
    </recommendedName>
</protein>
<feature type="transmembrane region" description="Helical" evidence="1">
    <location>
        <begin position="133"/>
        <end position="150"/>
    </location>
</feature>
<evidence type="ECO:0000313" key="4">
    <source>
        <dbReference type="Proteomes" id="UP000391834"/>
    </source>
</evidence>
<evidence type="ECO:0000313" key="3">
    <source>
        <dbReference type="EMBL" id="GET34322.1"/>
    </source>
</evidence>
<keyword evidence="4" id="KW-1185">Reference proteome</keyword>
<dbReference type="InterPro" id="IPR007492">
    <property type="entry name" value="LytTR_DNA-bd_dom"/>
</dbReference>
<feature type="domain" description="HTH LytTR-type" evidence="2">
    <location>
        <begin position="180"/>
        <end position="289"/>
    </location>
</feature>
<dbReference type="SMART" id="SM00850">
    <property type="entry name" value="LytTR"/>
    <property type="match status" value="1"/>
</dbReference>
<feature type="transmembrane region" description="Helical" evidence="1">
    <location>
        <begin position="52"/>
        <end position="72"/>
    </location>
</feature>
<dbReference type="PROSITE" id="PS50930">
    <property type="entry name" value="HTH_LYTTR"/>
    <property type="match status" value="1"/>
</dbReference>
<dbReference type="InterPro" id="IPR046947">
    <property type="entry name" value="LytR-like"/>
</dbReference>
<dbReference type="RefSeq" id="WP_025864641.1">
    <property type="nucleotide sequence ID" value="NZ_BLAX01000001.1"/>
</dbReference>
<dbReference type="EMBL" id="BLAX01000001">
    <property type="protein sequence ID" value="GET34322.1"/>
    <property type="molecule type" value="Genomic_DNA"/>
</dbReference>
<gene>
    <name evidence="3" type="ORF">PbJCM13498_31850</name>
</gene>
<evidence type="ECO:0000259" key="2">
    <source>
        <dbReference type="PROSITE" id="PS50930"/>
    </source>
</evidence>
<accession>A0A5M4B2I3</accession>
<dbReference type="Pfam" id="PF04397">
    <property type="entry name" value="LytTR"/>
    <property type="match status" value="1"/>
</dbReference>
<dbReference type="PANTHER" id="PTHR37299:SF1">
    <property type="entry name" value="STAGE 0 SPORULATION PROTEIN A HOMOLOG"/>
    <property type="match status" value="1"/>
</dbReference>
<dbReference type="Gene3D" id="2.40.50.1020">
    <property type="entry name" value="LytTr DNA-binding domain"/>
    <property type="match status" value="1"/>
</dbReference>
<keyword evidence="1" id="KW-1133">Transmembrane helix</keyword>
<dbReference type="Proteomes" id="UP000391834">
    <property type="component" value="Unassembled WGS sequence"/>
</dbReference>
<name>A0A5M4B2I3_9BACT</name>
<dbReference type="GO" id="GO:0003677">
    <property type="term" value="F:DNA binding"/>
    <property type="evidence" value="ECO:0007669"/>
    <property type="project" value="InterPro"/>
</dbReference>
<dbReference type="AlphaFoldDB" id="A0A5M4B2I3"/>
<organism evidence="3 4">
    <name type="scientific">Prolixibacter bellariivorans</name>
    <dbReference type="NCBI Taxonomy" id="314319"/>
    <lineage>
        <taxon>Bacteria</taxon>
        <taxon>Pseudomonadati</taxon>
        <taxon>Bacteroidota</taxon>
        <taxon>Bacteroidia</taxon>
        <taxon>Marinilabiliales</taxon>
        <taxon>Prolixibacteraceae</taxon>
        <taxon>Prolixibacter</taxon>
    </lineage>
</organism>
<feature type="transmembrane region" description="Helical" evidence="1">
    <location>
        <begin position="93"/>
        <end position="113"/>
    </location>
</feature>
<dbReference type="PANTHER" id="PTHR37299">
    <property type="entry name" value="TRANSCRIPTIONAL REGULATOR-RELATED"/>
    <property type="match status" value="1"/>
</dbReference>
<keyword evidence="1" id="KW-0812">Transmembrane</keyword>
<reference evidence="3 4" key="1">
    <citation type="submission" date="2019-10" db="EMBL/GenBank/DDBJ databases">
        <title>Prolixibacter strains distinguished by the presence of nitrate reductase genes were adept at nitrate-dependent anaerobic corrosion of metallic iron and carbon steel.</title>
        <authorList>
            <person name="Iino T."/>
            <person name="Shono N."/>
            <person name="Ito K."/>
            <person name="Nakamura R."/>
            <person name="Sueoka K."/>
            <person name="Harayama S."/>
            <person name="Ohkuma M."/>
        </authorList>
    </citation>
    <scope>NUCLEOTIDE SEQUENCE [LARGE SCALE GENOMIC DNA]</scope>
    <source>
        <strain evidence="3 4">JCM 13498</strain>
    </source>
</reference>
<dbReference type="GO" id="GO:0000156">
    <property type="term" value="F:phosphorelay response regulator activity"/>
    <property type="evidence" value="ECO:0007669"/>
    <property type="project" value="InterPro"/>
</dbReference>
<proteinExistence type="predicted"/>
<sequence>MKSRFYHWITGRFPQNYLIKYPFRGAIILTFFSFLFTMLYDPLNFHGNQIYTYPQLMGLYCFVGGFTVYLSTHLLKIIPYFHSEEEWTLIKEILAIFIILFGIGLGLYFSAFFIDPQNPQWTFHNLIGSETNAYLIGSLPFLFSLVINVSHKAHLGSNRSVSASLTDDIPIDVAEEMIQIESKLKKETLKFYPSQFLYAESDGNYVVFYLKEENEVRKKIIRNSISQVENQLFGQDHFFRTHRSFIVNLKKISRKEGNTSGYRLSLKGLSTEIPVSRQNVAKFDEIFPLKD</sequence>
<dbReference type="OrthoDB" id="1118393at2"/>